<keyword evidence="2" id="KW-0813">Transport</keyword>
<keyword evidence="11" id="KW-1185">Reference proteome</keyword>
<dbReference type="RefSeq" id="WP_284479251.1">
    <property type="nucleotide sequence ID" value="NZ_JASNJD010000001.1"/>
</dbReference>
<dbReference type="InterPro" id="IPR000390">
    <property type="entry name" value="Small_drug/metabolite_transptr"/>
</dbReference>
<name>A0ABT7EVW6_9RHOB</name>
<evidence type="ECO:0000256" key="9">
    <source>
        <dbReference type="SAM" id="Phobius"/>
    </source>
</evidence>
<dbReference type="EMBL" id="JASNJD010000001">
    <property type="protein sequence ID" value="MDK3016439.1"/>
    <property type="molecule type" value="Genomic_DNA"/>
</dbReference>
<keyword evidence="3" id="KW-1003">Cell membrane</keyword>
<evidence type="ECO:0000313" key="10">
    <source>
        <dbReference type="EMBL" id="MDK3016439.1"/>
    </source>
</evidence>
<evidence type="ECO:0000256" key="6">
    <source>
        <dbReference type="ARBA" id="ARBA00023136"/>
    </source>
</evidence>
<feature type="transmembrane region" description="Helical" evidence="9">
    <location>
        <begin position="6"/>
        <end position="25"/>
    </location>
</feature>
<feature type="transmembrane region" description="Helical" evidence="9">
    <location>
        <begin position="37"/>
        <end position="55"/>
    </location>
</feature>
<organism evidence="10 11">
    <name type="scientific">Pseudodonghicola flavimaris</name>
    <dbReference type="NCBI Taxonomy" id="3050036"/>
    <lineage>
        <taxon>Bacteria</taxon>
        <taxon>Pseudomonadati</taxon>
        <taxon>Pseudomonadota</taxon>
        <taxon>Alphaproteobacteria</taxon>
        <taxon>Rhodobacterales</taxon>
        <taxon>Paracoccaceae</taxon>
        <taxon>Pseudodonghicola</taxon>
    </lineage>
</organism>
<evidence type="ECO:0000256" key="1">
    <source>
        <dbReference type="ARBA" id="ARBA00004651"/>
    </source>
</evidence>
<dbReference type="PANTHER" id="PTHR30561:SF1">
    <property type="entry name" value="MULTIDRUG TRANSPORTER EMRE"/>
    <property type="match status" value="1"/>
</dbReference>
<sequence length="113" mass="11990">MQLHIVSYLALAGAFICEVTGTAYLQKSVQFTKFAPTAIMAVFYVLSFYLLSVALRTLPLGVAYAVWGGLGIVVTAIISVVIFRQSLDAMAIFGIAMIVGGVVIVNAFSNASH</sequence>
<feature type="transmembrane region" description="Helical" evidence="9">
    <location>
        <begin position="61"/>
        <end position="83"/>
    </location>
</feature>
<proteinExistence type="inferred from homology"/>
<keyword evidence="5 9" id="KW-1133">Transmembrane helix</keyword>
<evidence type="ECO:0000256" key="8">
    <source>
        <dbReference type="RuleBase" id="RU003942"/>
    </source>
</evidence>
<comment type="caution">
    <text evidence="10">The sequence shown here is derived from an EMBL/GenBank/DDBJ whole genome shotgun (WGS) entry which is preliminary data.</text>
</comment>
<reference evidence="10 11" key="1">
    <citation type="submission" date="2023-05" db="EMBL/GenBank/DDBJ databases">
        <title>Pseudodonghicola sp. nov.</title>
        <authorList>
            <person name="Huang J."/>
        </authorList>
    </citation>
    <scope>NUCLEOTIDE SEQUENCE [LARGE SCALE GENOMIC DNA]</scope>
    <source>
        <strain evidence="10 11">IC7</strain>
    </source>
</reference>
<gene>
    <name evidence="10" type="ORF">QO033_02050</name>
</gene>
<evidence type="ECO:0000256" key="4">
    <source>
        <dbReference type="ARBA" id="ARBA00022692"/>
    </source>
</evidence>
<dbReference type="Proteomes" id="UP001243757">
    <property type="component" value="Unassembled WGS sequence"/>
</dbReference>
<dbReference type="InterPro" id="IPR037185">
    <property type="entry name" value="EmrE-like"/>
</dbReference>
<dbReference type="Gene3D" id="1.10.3730.20">
    <property type="match status" value="1"/>
</dbReference>
<evidence type="ECO:0000313" key="11">
    <source>
        <dbReference type="Proteomes" id="UP001243757"/>
    </source>
</evidence>
<comment type="similarity">
    <text evidence="7 8">Belongs to the drug/metabolite transporter (DMT) superfamily. Small multidrug resistance (SMR) (TC 2.A.7.1) family.</text>
</comment>
<accession>A0ABT7EVW6</accession>
<dbReference type="InterPro" id="IPR045324">
    <property type="entry name" value="Small_multidrug_res"/>
</dbReference>
<evidence type="ECO:0000256" key="2">
    <source>
        <dbReference type="ARBA" id="ARBA00022448"/>
    </source>
</evidence>
<comment type="subcellular location">
    <subcellularLocation>
        <location evidence="1 8">Cell membrane</location>
        <topology evidence="1 8">Multi-pass membrane protein</topology>
    </subcellularLocation>
</comment>
<protein>
    <submittedName>
        <fullName evidence="10">Multidrug efflux SMR transporter</fullName>
    </submittedName>
</protein>
<dbReference type="SUPFAM" id="SSF103481">
    <property type="entry name" value="Multidrug resistance efflux transporter EmrE"/>
    <property type="match status" value="1"/>
</dbReference>
<keyword evidence="6 9" id="KW-0472">Membrane</keyword>
<evidence type="ECO:0000256" key="7">
    <source>
        <dbReference type="ARBA" id="ARBA00038032"/>
    </source>
</evidence>
<dbReference type="PANTHER" id="PTHR30561">
    <property type="entry name" value="SMR FAMILY PROTON-DEPENDENT DRUG EFFLUX TRANSPORTER SUGE"/>
    <property type="match status" value="1"/>
</dbReference>
<keyword evidence="4 8" id="KW-0812">Transmembrane</keyword>
<dbReference type="Pfam" id="PF00893">
    <property type="entry name" value="Multi_Drug_Res"/>
    <property type="match status" value="1"/>
</dbReference>
<evidence type="ECO:0000256" key="3">
    <source>
        <dbReference type="ARBA" id="ARBA00022475"/>
    </source>
</evidence>
<feature type="transmembrane region" description="Helical" evidence="9">
    <location>
        <begin position="90"/>
        <end position="109"/>
    </location>
</feature>
<evidence type="ECO:0000256" key="5">
    <source>
        <dbReference type="ARBA" id="ARBA00022989"/>
    </source>
</evidence>